<keyword evidence="8" id="KW-0406">Ion transport</keyword>
<feature type="transmembrane region" description="Helical" evidence="12">
    <location>
        <begin position="105"/>
        <end position="128"/>
    </location>
</feature>
<keyword evidence="7" id="KW-0915">Sodium</keyword>
<keyword evidence="15" id="KW-1185">Reference proteome</keyword>
<keyword evidence="6 12" id="KW-1133">Transmembrane helix</keyword>
<dbReference type="GO" id="GO:0016020">
    <property type="term" value="C:membrane"/>
    <property type="evidence" value="ECO:0007669"/>
    <property type="project" value="UniProtKB-SubCell"/>
</dbReference>
<dbReference type="OrthoDB" id="9793589at2"/>
<evidence type="ECO:0000256" key="4">
    <source>
        <dbReference type="ARBA" id="ARBA00022449"/>
    </source>
</evidence>
<feature type="compositionally biased region" description="Basic and acidic residues" evidence="11">
    <location>
        <begin position="453"/>
        <end position="467"/>
    </location>
</feature>
<dbReference type="EMBL" id="CP003219">
    <property type="protein sequence ID" value="AEW96521.1"/>
    <property type="molecule type" value="Genomic_DNA"/>
</dbReference>
<feature type="transmembrane region" description="Helical" evidence="12">
    <location>
        <begin position="175"/>
        <end position="197"/>
    </location>
</feature>
<dbReference type="GO" id="GO:1902600">
    <property type="term" value="P:proton transmembrane transport"/>
    <property type="evidence" value="ECO:0007669"/>
    <property type="project" value="InterPro"/>
</dbReference>
<evidence type="ECO:0000256" key="3">
    <source>
        <dbReference type="ARBA" id="ARBA00022448"/>
    </source>
</evidence>
<evidence type="ECO:0000313" key="14">
    <source>
        <dbReference type="EMBL" id="AEW96521.1"/>
    </source>
</evidence>
<reference evidence="15" key="1">
    <citation type="submission" date="2011-12" db="EMBL/GenBank/DDBJ databases">
        <title>Complete genome sequence of Streptomyces cattleya strain DSM 46488.</title>
        <authorList>
            <person name="Ou H.-Y."/>
            <person name="Li P."/>
            <person name="Zhao C."/>
            <person name="O'Hagan D."/>
            <person name="Deng Z."/>
        </authorList>
    </citation>
    <scope>NUCLEOTIDE SEQUENCE [LARGE SCALE GENOMIC DNA]</scope>
    <source>
        <strain evidence="15">ATCC 35852 / DSM 46488 / JCM 4925 / NBRC 14057 / NRRL 8057</strain>
    </source>
</reference>
<organism evidence="14 15">
    <name type="scientific">Streptantibioticus cattleyicolor (strain ATCC 35852 / DSM 46488 / JCM 4925 / NBRC 14057 / NRRL 8057)</name>
    <name type="common">Streptomyces cattleya</name>
    <dbReference type="NCBI Taxonomy" id="1003195"/>
    <lineage>
        <taxon>Bacteria</taxon>
        <taxon>Bacillati</taxon>
        <taxon>Actinomycetota</taxon>
        <taxon>Actinomycetes</taxon>
        <taxon>Kitasatosporales</taxon>
        <taxon>Streptomycetaceae</taxon>
        <taxon>Streptantibioticus</taxon>
    </lineage>
</organism>
<dbReference type="PATRIC" id="fig|1003195.11.peg.5605"/>
<feature type="transmembrane region" description="Helical" evidence="12">
    <location>
        <begin position="140"/>
        <end position="163"/>
    </location>
</feature>
<feature type="transmembrane region" description="Helical" evidence="12">
    <location>
        <begin position="76"/>
        <end position="93"/>
    </location>
</feature>
<evidence type="ECO:0000256" key="9">
    <source>
        <dbReference type="ARBA" id="ARBA00023136"/>
    </source>
</evidence>
<comment type="similarity">
    <text evidence="2">Belongs to the monovalent cation:proton antiporter 2 (CPA2) transporter (TC 2.A.37) family.</text>
</comment>
<evidence type="ECO:0000256" key="5">
    <source>
        <dbReference type="ARBA" id="ARBA00022692"/>
    </source>
</evidence>
<keyword evidence="5 12" id="KW-0812">Transmembrane</keyword>
<keyword evidence="10" id="KW-0739">Sodium transport</keyword>
<evidence type="ECO:0000313" key="15">
    <source>
        <dbReference type="Proteomes" id="UP000007842"/>
    </source>
</evidence>
<feature type="transmembrane region" description="Helical" evidence="12">
    <location>
        <begin position="351"/>
        <end position="371"/>
    </location>
</feature>
<dbReference type="HOGENOM" id="CLU_005126_7_0_11"/>
<accession>F8JPG1</accession>
<feature type="transmembrane region" description="Helical" evidence="12">
    <location>
        <begin position="217"/>
        <end position="239"/>
    </location>
</feature>
<evidence type="ECO:0000256" key="1">
    <source>
        <dbReference type="ARBA" id="ARBA00004141"/>
    </source>
</evidence>
<dbReference type="GO" id="GO:0006814">
    <property type="term" value="P:sodium ion transport"/>
    <property type="evidence" value="ECO:0007669"/>
    <property type="project" value="UniProtKB-KW"/>
</dbReference>
<evidence type="ECO:0000256" key="12">
    <source>
        <dbReference type="SAM" id="Phobius"/>
    </source>
</evidence>
<dbReference type="AlphaFoldDB" id="F8JPG1"/>
<feature type="transmembrane region" description="Helical" evidence="12">
    <location>
        <begin position="260"/>
        <end position="279"/>
    </location>
</feature>
<dbReference type="PANTHER" id="PTHR43562:SF3">
    <property type="entry name" value="SODIUM ION_PROTON EXCHANGER (EUROFUNG)"/>
    <property type="match status" value="1"/>
</dbReference>
<evidence type="ECO:0000256" key="8">
    <source>
        <dbReference type="ARBA" id="ARBA00023065"/>
    </source>
</evidence>
<proteinExistence type="inferred from homology"/>
<name>F8JPG1_STREN</name>
<dbReference type="GO" id="GO:0015297">
    <property type="term" value="F:antiporter activity"/>
    <property type="evidence" value="ECO:0007669"/>
    <property type="project" value="UniProtKB-KW"/>
</dbReference>
<dbReference type="KEGG" id="sct:SCAT_4162"/>
<evidence type="ECO:0000259" key="13">
    <source>
        <dbReference type="Pfam" id="PF00999"/>
    </source>
</evidence>
<dbReference type="KEGG" id="scy:SCATT_41500"/>
<evidence type="ECO:0000256" key="6">
    <source>
        <dbReference type="ARBA" id="ARBA00022989"/>
    </source>
</evidence>
<dbReference type="Proteomes" id="UP000007842">
    <property type="component" value="Chromosome"/>
</dbReference>
<feature type="domain" description="Cation/H+ exchanger transmembrane" evidence="13">
    <location>
        <begin position="23"/>
        <end position="436"/>
    </location>
</feature>
<dbReference type="RefSeq" id="WP_014144875.1">
    <property type="nucleotide sequence ID" value="NC_016111.1"/>
</dbReference>
<evidence type="ECO:0000256" key="11">
    <source>
        <dbReference type="SAM" id="MobiDB-lite"/>
    </source>
</evidence>
<dbReference type="STRING" id="1003195.SCATT_41500"/>
<comment type="subcellular location">
    <subcellularLocation>
        <location evidence="1">Membrane</location>
        <topology evidence="1">Multi-pass membrane protein</topology>
    </subcellularLocation>
</comment>
<feature type="transmembrane region" description="Helical" evidence="12">
    <location>
        <begin position="321"/>
        <end position="339"/>
    </location>
</feature>
<feature type="transmembrane region" description="Helical" evidence="12">
    <location>
        <begin position="37"/>
        <end position="56"/>
    </location>
</feature>
<accession>G8X0C8</accession>
<sequence>MSLTTVELAHVLIALGLLTVLAHAGAQIFQLLRQPPVIGEIVGGLVLGPTVLGALWPTAETWLFPAKGATGEVLGAFYSIGMLLLVYLTGAELRGHVARSDRRTMVWVAGAGLFVPFAAGLLVANSVSLPGLSGPHGNPASLALVFGMAIAVTSVPVISRIMLDLGILRTVFARVVLAVAVLEDVVLYALLAVVLGIAQARAGDSYGVGGALSRVSLPWAVVFFSLVPVVFFGLFLWRGRAAFDALRSGRWNVLERRSPTAFRIAYLFALCLACSGLGIDPMFGALAAGLSAGGPVPGEERAAPAVPEAAADAAPGSYQTLRAISLAFFVPVYFAVVGLKLDLIRHFDPVFFLWFLALACVVKSAGVWAGARLAGQDAASAGNIAVAMNARGGPGIILASVTYAAGVISEDFFTSLVVLSIVTSQAAGVWLGRTVRRHRPLMSQRRPTGGERGTPDPETTRRKAETA</sequence>
<feature type="transmembrane region" description="Helical" evidence="12">
    <location>
        <begin position="412"/>
        <end position="432"/>
    </location>
</feature>
<dbReference type="eggNOG" id="COG0475">
    <property type="taxonomic scope" value="Bacteria"/>
</dbReference>
<gene>
    <name evidence="14" type="ordered locus">SCATT_41500</name>
</gene>
<feature type="transmembrane region" description="Helical" evidence="12">
    <location>
        <begin position="6"/>
        <end position="25"/>
    </location>
</feature>
<dbReference type="InterPro" id="IPR038770">
    <property type="entry name" value="Na+/solute_symporter_sf"/>
</dbReference>
<feature type="region of interest" description="Disordered" evidence="11">
    <location>
        <begin position="440"/>
        <end position="467"/>
    </location>
</feature>
<evidence type="ECO:0000256" key="10">
    <source>
        <dbReference type="ARBA" id="ARBA00023201"/>
    </source>
</evidence>
<evidence type="ECO:0000256" key="2">
    <source>
        <dbReference type="ARBA" id="ARBA00005551"/>
    </source>
</evidence>
<keyword evidence="4" id="KW-0050">Antiport</keyword>
<dbReference type="PANTHER" id="PTHR43562">
    <property type="entry name" value="NAPA-TYPE SODIUM/HYDROGEN ANTIPORTER"/>
    <property type="match status" value="1"/>
</dbReference>
<evidence type="ECO:0000256" key="7">
    <source>
        <dbReference type="ARBA" id="ARBA00023053"/>
    </source>
</evidence>
<keyword evidence="3" id="KW-0813">Transport</keyword>
<dbReference type="Gene3D" id="1.20.1530.20">
    <property type="match status" value="1"/>
</dbReference>
<keyword evidence="9 12" id="KW-0472">Membrane</keyword>
<dbReference type="InterPro" id="IPR006153">
    <property type="entry name" value="Cation/H_exchanger_TM"/>
</dbReference>
<protein>
    <submittedName>
        <fullName evidence="14">Putative Na+/H+ antiporter</fullName>
    </submittedName>
</protein>
<dbReference type="Pfam" id="PF00999">
    <property type="entry name" value="Na_H_Exchanger"/>
    <property type="match status" value="1"/>
</dbReference>